<feature type="compositionally biased region" description="Basic and acidic residues" evidence="1">
    <location>
        <begin position="1"/>
        <end position="17"/>
    </location>
</feature>
<gene>
    <name evidence="2" type="ORF">RF11_02949</name>
</gene>
<keyword evidence="3" id="KW-1185">Reference proteome</keyword>
<feature type="region of interest" description="Disordered" evidence="1">
    <location>
        <begin position="1"/>
        <end position="26"/>
    </location>
</feature>
<evidence type="ECO:0000256" key="1">
    <source>
        <dbReference type="SAM" id="MobiDB-lite"/>
    </source>
</evidence>
<dbReference type="Proteomes" id="UP000031668">
    <property type="component" value="Unassembled WGS sequence"/>
</dbReference>
<protein>
    <submittedName>
        <fullName evidence="2">Uncharacterized protein</fullName>
    </submittedName>
</protein>
<accession>A0A0C2JPX8</accession>
<evidence type="ECO:0000313" key="2">
    <source>
        <dbReference type="EMBL" id="KII71433.1"/>
    </source>
</evidence>
<sequence>MKKESNRQLFEMTDRQELPNGVPKKKNGFASRFPHGVYFGSYVDSDIDKSLKFLLTNYKNSDSFRKTVNRYERKFVARSEQSPDDYIVIYHLTDLSSVNIVQKLCDYYLCNWFYCPSHGKFKFTRPDSDPFKPSIQDISVSRYIVNIEDK</sequence>
<dbReference type="AlphaFoldDB" id="A0A0C2JPX8"/>
<reference evidence="2 3" key="1">
    <citation type="journal article" date="2014" name="Genome Biol. Evol.">
        <title>The genome of the myxosporean Thelohanellus kitauei shows adaptations to nutrient acquisition within its fish host.</title>
        <authorList>
            <person name="Yang Y."/>
            <person name="Xiong J."/>
            <person name="Zhou Z."/>
            <person name="Huo F."/>
            <person name="Miao W."/>
            <person name="Ran C."/>
            <person name="Liu Y."/>
            <person name="Zhang J."/>
            <person name="Feng J."/>
            <person name="Wang M."/>
            <person name="Wang M."/>
            <person name="Wang L."/>
            <person name="Yao B."/>
        </authorList>
    </citation>
    <scope>NUCLEOTIDE SEQUENCE [LARGE SCALE GENOMIC DNA]</scope>
    <source>
        <strain evidence="2">Wuqing</strain>
    </source>
</reference>
<proteinExistence type="predicted"/>
<comment type="caution">
    <text evidence="2">The sequence shown here is derived from an EMBL/GenBank/DDBJ whole genome shotgun (WGS) entry which is preliminary data.</text>
</comment>
<dbReference type="EMBL" id="JWZT01001764">
    <property type="protein sequence ID" value="KII71433.1"/>
    <property type="molecule type" value="Genomic_DNA"/>
</dbReference>
<organism evidence="2 3">
    <name type="scientific">Thelohanellus kitauei</name>
    <name type="common">Myxosporean</name>
    <dbReference type="NCBI Taxonomy" id="669202"/>
    <lineage>
        <taxon>Eukaryota</taxon>
        <taxon>Metazoa</taxon>
        <taxon>Cnidaria</taxon>
        <taxon>Myxozoa</taxon>
        <taxon>Myxosporea</taxon>
        <taxon>Bivalvulida</taxon>
        <taxon>Platysporina</taxon>
        <taxon>Myxobolidae</taxon>
        <taxon>Thelohanellus</taxon>
    </lineage>
</organism>
<evidence type="ECO:0000313" key="3">
    <source>
        <dbReference type="Proteomes" id="UP000031668"/>
    </source>
</evidence>
<name>A0A0C2JPX8_THEKT</name>